<evidence type="ECO:0000313" key="2">
    <source>
        <dbReference type="Proteomes" id="UP000037460"/>
    </source>
</evidence>
<proteinExistence type="predicted"/>
<evidence type="ECO:0000313" key="1">
    <source>
        <dbReference type="EMBL" id="KOO29019.1"/>
    </source>
</evidence>
<name>A0A0M0JR03_9EUKA</name>
<dbReference type="Gene3D" id="3.60.10.10">
    <property type="entry name" value="Endonuclease/exonuclease/phosphatase"/>
    <property type="match status" value="1"/>
</dbReference>
<dbReference type="EMBL" id="JWZX01002475">
    <property type="protein sequence ID" value="KOO29019.1"/>
    <property type="molecule type" value="Genomic_DNA"/>
</dbReference>
<dbReference type="Proteomes" id="UP000037460">
    <property type="component" value="Unassembled WGS sequence"/>
</dbReference>
<keyword evidence="2" id="KW-1185">Reference proteome</keyword>
<comment type="caution">
    <text evidence="1">The sequence shown here is derived from an EMBL/GenBank/DDBJ whole genome shotgun (WGS) entry which is preliminary data.</text>
</comment>
<dbReference type="InterPro" id="IPR036691">
    <property type="entry name" value="Endo/exonu/phosph_ase_sf"/>
</dbReference>
<evidence type="ECO:0008006" key="3">
    <source>
        <dbReference type="Google" id="ProtNLM"/>
    </source>
</evidence>
<dbReference type="SUPFAM" id="SSF56219">
    <property type="entry name" value="DNase I-like"/>
    <property type="match status" value="1"/>
</dbReference>
<organism evidence="1 2">
    <name type="scientific">Chrysochromulina tobinii</name>
    <dbReference type="NCBI Taxonomy" id="1460289"/>
    <lineage>
        <taxon>Eukaryota</taxon>
        <taxon>Haptista</taxon>
        <taxon>Haptophyta</taxon>
        <taxon>Prymnesiophyceae</taxon>
        <taxon>Prymnesiales</taxon>
        <taxon>Chrysochromulinaceae</taxon>
        <taxon>Chrysochromulina</taxon>
    </lineage>
</organism>
<reference evidence="2" key="1">
    <citation type="journal article" date="2015" name="PLoS Genet.">
        <title>Genome Sequence and Transcriptome Analyses of Chrysochromulina tobin: Metabolic Tools for Enhanced Algal Fitness in the Prominent Order Prymnesiales (Haptophyceae).</title>
        <authorList>
            <person name="Hovde B.T."/>
            <person name="Deodato C.R."/>
            <person name="Hunsperger H.M."/>
            <person name="Ryken S.A."/>
            <person name="Yost W."/>
            <person name="Jha R.K."/>
            <person name="Patterson J."/>
            <person name="Monnat R.J. Jr."/>
            <person name="Barlow S.B."/>
            <person name="Starkenburg S.R."/>
            <person name="Cattolico R.A."/>
        </authorList>
    </citation>
    <scope>NUCLEOTIDE SEQUENCE</scope>
    <source>
        <strain evidence="2">CCMP291</strain>
    </source>
</reference>
<protein>
    <recommendedName>
        <fullName evidence="3">Endonuclease/exonuclease/phosphatase domain-containing protein</fullName>
    </recommendedName>
</protein>
<sequence length="269" mass="29158">MAGGVAHFQAPRIYAAPEHDSSLIANRQKMIELFLDDVATPLAPPPTRSASPQAQLRLVTWNLNILCGPDWNTPVQAAEVASLLESLEADVLVLQELPNEALDKLWSAVLTEPLQRVRELDGLLRAKGWTLLRSLAENSTLLAVSSRLQVEATEAFHLDDEPTASLNGDEVWSESRGARYAVLRVPATATAPCSSIAVYATHLSHKDSTIVPNMESTMRRPRDKDPRGTTVDFAYVSGAGAAWEVLGAYAVHTPLSDHLPVIIDVSARG</sequence>
<gene>
    <name evidence="1" type="ORF">Ctob_013794</name>
</gene>
<accession>A0A0M0JR03</accession>
<dbReference type="OrthoDB" id="9975959at2759"/>
<dbReference type="AlphaFoldDB" id="A0A0M0JR03"/>